<gene>
    <name evidence="1" type="ORF">DSO57_1026262</name>
</gene>
<evidence type="ECO:0000313" key="1">
    <source>
        <dbReference type="EMBL" id="KAJ9057038.1"/>
    </source>
</evidence>
<dbReference type="Proteomes" id="UP001165960">
    <property type="component" value="Unassembled WGS sequence"/>
</dbReference>
<accession>A0ACC2S444</accession>
<organism evidence="1 2">
    <name type="scientific">Entomophthora muscae</name>
    <dbReference type="NCBI Taxonomy" id="34485"/>
    <lineage>
        <taxon>Eukaryota</taxon>
        <taxon>Fungi</taxon>
        <taxon>Fungi incertae sedis</taxon>
        <taxon>Zoopagomycota</taxon>
        <taxon>Entomophthoromycotina</taxon>
        <taxon>Entomophthoromycetes</taxon>
        <taxon>Entomophthorales</taxon>
        <taxon>Entomophthoraceae</taxon>
        <taxon>Entomophthora</taxon>
    </lineage>
</organism>
<comment type="caution">
    <text evidence="1">The sequence shown here is derived from an EMBL/GenBank/DDBJ whole genome shotgun (WGS) entry which is preliminary data.</text>
</comment>
<protein>
    <submittedName>
        <fullName evidence="1">Uncharacterized protein</fullName>
    </submittedName>
</protein>
<keyword evidence="2" id="KW-1185">Reference proteome</keyword>
<sequence>MVSFKHLLFLGLSFSQTTPKRIKTGEGRVQFDFVCTISDQTCGQVKSVLIAAGESLDNVIEIKKPIVISVKYYDFCDGNTTCRSSTVGSTHASEMQLGSKYNNYNYPQALVKQLGPREIKSGSYGLYDMEISLNAGMKFQMVGKVKHASDEISLLDTVSHEMLHGLGFIAPFIPLSSEQNLILPIPEFNRKGCIKFTQSIFGSRLYTQKTNTPLSFFIDKLNTLSSNVTNQTAFLKPPYIETIKELSTNLTTDGSIYFLTTNDNRVIMETGYTNYQSGSSIVHLDGAYWNTNESIMIANAMYEKGKESLARYIGWYTAPYGPITLEILATLGYTMKKPTWGHSSGGFIQLVRQDYENARKKRQTEHLRQHNL</sequence>
<name>A0ACC2S444_9FUNG</name>
<evidence type="ECO:0000313" key="2">
    <source>
        <dbReference type="Proteomes" id="UP001165960"/>
    </source>
</evidence>
<proteinExistence type="predicted"/>
<reference evidence="1" key="1">
    <citation type="submission" date="2022-04" db="EMBL/GenBank/DDBJ databases">
        <title>Genome of the entomopathogenic fungus Entomophthora muscae.</title>
        <authorList>
            <person name="Elya C."/>
            <person name="Lovett B.R."/>
            <person name="Lee E."/>
            <person name="Macias A.M."/>
            <person name="Hajek A.E."/>
            <person name="De Bivort B.L."/>
            <person name="Kasson M.T."/>
            <person name="De Fine Licht H.H."/>
            <person name="Stajich J.E."/>
        </authorList>
    </citation>
    <scope>NUCLEOTIDE SEQUENCE</scope>
    <source>
        <strain evidence="1">Berkeley</strain>
    </source>
</reference>
<dbReference type="EMBL" id="QTSX02005832">
    <property type="protein sequence ID" value="KAJ9057038.1"/>
    <property type="molecule type" value="Genomic_DNA"/>
</dbReference>